<dbReference type="AlphaFoldDB" id="A0ABD0Y1D4"/>
<name>A0ABD0Y1D4_9HEMI</name>
<feature type="signal peptide" evidence="1">
    <location>
        <begin position="1"/>
        <end position="23"/>
    </location>
</feature>
<gene>
    <name evidence="2" type="ORF">AAG570_004613</name>
</gene>
<keyword evidence="1" id="KW-0732">Signal</keyword>
<dbReference type="SMART" id="SM00564">
    <property type="entry name" value="PQQ"/>
    <property type="match status" value="2"/>
</dbReference>
<dbReference type="Proteomes" id="UP001558652">
    <property type="component" value="Unassembled WGS sequence"/>
</dbReference>
<feature type="chain" id="PRO_5044858891" evidence="1">
    <location>
        <begin position="24"/>
        <end position="233"/>
    </location>
</feature>
<evidence type="ECO:0000313" key="2">
    <source>
        <dbReference type="EMBL" id="KAL1117287.1"/>
    </source>
</evidence>
<dbReference type="SUPFAM" id="SSF50998">
    <property type="entry name" value="Quinoprotein alcohol dehydrogenase-like"/>
    <property type="match status" value="1"/>
</dbReference>
<organism evidence="2 3">
    <name type="scientific">Ranatra chinensis</name>
    <dbReference type="NCBI Taxonomy" id="642074"/>
    <lineage>
        <taxon>Eukaryota</taxon>
        <taxon>Metazoa</taxon>
        <taxon>Ecdysozoa</taxon>
        <taxon>Arthropoda</taxon>
        <taxon>Hexapoda</taxon>
        <taxon>Insecta</taxon>
        <taxon>Pterygota</taxon>
        <taxon>Neoptera</taxon>
        <taxon>Paraneoptera</taxon>
        <taxon>Hemiptera</taxon>
        <taxon>Heteroptera</taxon>
        <taxon>Panheteroptera</taxon>
        <taxon>Nepomorpha</taxon>
        <taxon>Nepidae</taxon>
        <taxon>Ranatrinae</taxon>
        <taxon>Ranatra</taxon>
    </lineage>
</organism>
<evidence type="ECO:0000256" key="1">
    <source>
        <dbReference type="SAM" id="SignalP"/>
    </source>
</evidence>
<dbReference type="Gene3D" id="2.130.10.10">
    <property type="entry name" value="YVTN repeat-like/Quinoprotein amine dehydrogenase"/>
    <property type="match status" value="1"/>
</dbReference>
<dbReference type="InterPro" id="IPR011047">
    <property type="entry name" value="Quinoprotein_ADH-like_sf"/>
</dbReference>
<sequence>MTSRSAMFAFNALLAVLSTFATSDRQRDWRWQSTDLVSGENDVLLVLSTLNGSLIGISRNTGEIKWRINNEPAVKVPLNTANAIVPIFLPDPKDGSLYLMKLGESNILKKLPFSIQHLVASSPCKSNDGIFYTGKKVDSWFSVDWKTGKKTSMISFDSAERTCPLASSNSLFIGRTGDYPILLNLYLLAELDGSVGCKFVDLDRFQLFDIVSGTKALPTIHKHTTRDDEPKQF</sequence>
<proteinExistence type="predicted"/>
<dbReference type="InterPro" id="IPR015943">
    <property type="entry name" value="WD40/YVTN_repeat-like_dom_sf"/>
</dbReference>
<keyword evidence="3" id="KW-1185">Reference proteome</keyword>
<protein>
    <submittedName>
        <fullName evidence="2">Uncharacterized protein</fullName>
    </submittedName>
</protein>
<accession>A0ABD0Y1D4</accession>
<reference evidence="2 3" key="1">
    <citation type="submission" date="2024-07" db="EMBL/GenBank/DDBJ databases">
        <title>Chromosome-level genome assembly of the water stick insect Ranatra chinensis (Heteroptera: Nepidae).</title>
        <authorList>
            <person name="Liu X."/>
        </authorList>
    </citation>
    <scope>NUCLEOTIDE SEQUENCE [LARGE SCALE GENOMIC DNA]</scope>
    <source>
        <strain evidence="2">Cailab_2021Rc</strain>
        <tissue evidence="2">Muscle</tissue>
    </source>
</reference>
<dbReference type="InterPro" id="IPR018391">
    <property type="entry name" value="PQQ_b-propeller_rpt"/>
</dbReference>
<dbReference type="EMBL" id="JBFDAA010000016">
    <property type="protein sequence ID" value="KAL1117287.1"/>
    <property type="molecule type" value="Genomic_DNA"/>
</dbReference>
<evidence type="ECO:0000313" key="3">
    <source>
        <dbReference type="Proteomes" id="UP001558652"/>
    </source>
</evidence>
<comment type="caution">
    <text evidence="2">The sequence shown here is derived from an EMBL/GenBank/DDBJ whole genome shotgun (WGS) entry which is preliminary data.</text>
</comment>